<feature type="transmembrane region" description="Helical" evidence="9">
    <location>
        <begin position="57"/>
        <end position="75"/>
    </location>
</feature>
<evidence type="ECO:0000256" key="2">
    <source>
        <dbReference type="ARBA" id="ARBA00009575"/>
    </source>
</evidence>
<evidence type="ECO:0000256" key="7">
    <source>
        <dbReference type="ARBA" id="ARBA00023128"/>
    </source>
</evidence>
<evidence type="ECO:0000256" key="4">
    <source>
        <dbReference type="ARBA" id="ARBA00022692"/>
    </source>
</evidence>
<accession>A0A6M2E2C6</accession>
<organism evidence="10">
    <name type="scientific">Amblyomma tuberculatum</name>
    <dbReference type="NCBI Taxonomy" id="48802"/>
    <lineage>
        <taxon>Eukaryota</taxon>
        <taxon>Metazoa</taxon>
        <taxon>Ecdysozoa</taxon>
        <taxon>Arthropoda</taxon>
        <taxon>Chelicerata</taxon>
        <taxon>Arachnida</taxon>
        <taxon>Acari</taxon>
        <taxon>Parasitiformes</taxon>
        <taxon>Ixodida</taxon>
        <taxon>Ixodoidea</taxon>
        <taxon>Ixodidae</taxon>
        <taxon>Amblyomminae</taxon>
        <taxon>Amblyomma</taxon>
    </lineage>
</organism>
<protein>
    <recommendedName>
        <fullName evidence="3">Cytochrome c oxidase assembly protein COX20, mitochondrial</fullName>
    </recommendedName>
</protein>
<dbReference type="PRINTS" id="PR02049">
    <property type="entry name" value="PROTEINF36A"/>
</dbReference>
<evidence type="ECO:0000256" key="9">
    <source>
        <dbReference type="SAM" id="Phobius"/>
    </source>
</evidence>
<feature type="transmembrane region" description="Helical" evidence="9">
    <location>
        <begin position="32"/>
        <end position="51"/>
    </location>
</feature>
<keyword evidence="8 9" id="KW-0472">Membrane</keyword>
<evidence type="ECO:0000256" key="3">
    <source>
        <dbReference type="ARBA" id="ARBA00017689"/>
    </source>
</evidence>
<dbReference type="PANTHER" id="PTHR31586:SF1">
    <property type="entry name" value="CYTOCHROME C OXIDASE ASSEMBLY PROTEIN COX20, MITOCHONDRIAL"/>
    <property type="match status" value="1"/>
</dbReference>
<evidence type="ECO:0000256" key="5">
    <source>
        <dbReference type="ARBA" id="ARBA00022792"/>
    </source>
</evidence>
<keyword evidence="5" id="KW-0999">Mitochondrion inner membrane</keyword>
<dbReference type="AlphaFoldDB" id="A0A6M2E2C6"/>
<comment type="similarity">
    <text evidence="2">Belongs to the COX20 family.</text>
</comment>
<dbReference type="GO" id="GO:0005743">
    <property type="term" value="C:mitochondrial inner membrane"/>
    <property type="evidence" value="ECO:0007669"/>
    <property type="project" value="UniProtKB-SubCell"/>
</dbReference>
<name>A0A6M2E2C6_9ACAR</name>
<dbReference type="InterPro" id="IPR022533">
    <property type="entry name" value="Cox20"/>
</dbReference>
<keyword evidence="7" id="KW-0496">Mitochondrion</keyword>
<dbReference type="GO" id="GO:0033617">
    <property type="term" value="P:mitochondrial respiratory chain complex IV assembly"/>
    <property type="evidence" value="ECO:0007669"/>
    <property type="project" value="InterPro"/>
</dbReference>
<evidence type="ECO:0000256" key="6">
    <source>
        <dbReference type="ARBA" id="ARBA00022989"/>
    </source>
</evidence>
<dbReference type="PANTHER" id="PTHR31586">
    <property type="entry name" value="CYTOCHROME C OXIDASE PROTEIN 20"/>
    <property type="match status" value="1"/>
</dbReference>
<sequence>MAENADGEDNTSRKRVKLMGRYIDEIPCFKQVFTASILGGFGIGLGTFMLTSRPRRAADMAVLSFLGITWCYWCYCRYQYSRMNFEFRKLQRQIQMGVVMQGTDQKPDTKEVKLEEA</sequence>
<dbReference type="EMBL" id="GIDH01000591">
    <property type="protein sequence ID" value="NOV52534.1"/>
    <property type="molecule type" value="Transcribed_RNA"/>
</dbReference>
<reference evidence="10" key="1">
    <citation type="submission" date="2019-12" db="EMBL/GenBank/DDBJ databases">
        <title>The sialotranscriptome of the gopher-tortoise tick, Amblyomma tuberculatum.</title>
        <authorList>
            <person name="Karim S."/>
            <person name="Andersen J."/>
            <person name="Kumar D."/>
            <person name="Adamson S."/>
            <person name="Ennen J."/>
            <person name="Qualis C.P."/>
            <person name="Ribeiro J.M.C."/>
        </authorList>
    </citation>
    <scope>NUCLEOTIDE SEQUENCE</scope>
    <source>
        <strain evidence="10">Removed</strain>
        <tissue evidence="10">Salivary glands</tissue>
    </source>
</reference>
<evidence type="ECO:0000313" key="10">
    <source>
        <dbReference type="EMBL" id="NOV52534.1"/>
    </source>
</evidence>
<keyword evidence="4 9" id="KW-0812">Transmembrane</keyword>
<comment type="subcellular location">
    <subcellularLocation>
        <location evidence="1">Mitochondrion inner membrane</location>
    </subcellularLocation>
</comment>
<evidence type="ECO:0000256" key="8">
    <source>
        <dbReference type="ARBA" id="ARBA00023136"/>
    </source>
</evidence>
<keyword evidence="6 9" id="KW-1133">Transmembrane helix</keyword>
<dbReference type="Pfam" id="PF12597">
    <property type="entry name" value="Cox20"/>
    <property type="match status" value="1"/>
</dbReference>
<evidence type="ECO:0000256" key="1">
    <source>
        <dbReference type="ARBA" id="ARBA00004273"/>
    </source>
</evidence>
<proteinExistence type="inferred from homology"/>